<protein>
    <submittedName>
        <fullName evidence="7">Membrane protein</fullName>
    </submittedName>
</protein>
<dbReference type="InterPro" id="IPR002810">
    <property type="entry name" value="NfeD-like_C"/>
</dbReference>
<dbReference type="Proteomes" id="UP000321306">
    <property type="component" value="Unassembled WGS sequence"/>
</dbReference>
<feature type="transmembrane region" description="Helical" evidence="5">
    <location>
        <begin position="7"/>
        <end position="31"/>
    </location>
</feature>
<dbReference type="InterPro" id="IPR052165">
    <property type="entry name" value="Membrane_assoc_protease"/>
</dbReference>
<proteinExistence type="predicted"/>
<evidence type="ECO:0000256" key="4">
    <source>
        <dbReference type="ARBA" id="ARBA00023136"/>
    </source>
</evidence>
<comment type="subcellular location">
    <subcellularLocation>
        <location evidence="1">Membrane</location>
        <topology evidence="1">Multi-pass membrane protein</topology>
    </subcellularLocation>
</comment>
<dbReference type="PANTHER" id="PTHR33507:SF3">
    <property type="entry name" value="INNER MEMBRANE PROTEIN YBBJ"/>
    <property type="match status" value="1"/>
</dbReference>
<dbReference type="OrthoDB" id="9810336at2"/>
<dbReference type="SUPFAM" id="SSF141322">
    <property type="entry name" value="NfeD domain-like"/>
    <property type="match status" value="1"/>
</dbReference>
<gene>
    <name evidence="7" type="ORF">DC3_53740</name>
</gene>
<organism evidence="7 8">
    <name type="scientific">Deinococcus cellulosilyticus (strain DSM 18568 / NBRC 106333 / KACC 11606 / 5516J-15)</name>
    <dbReference type="NCBI Taxonomy" id="1223518"/>
    <lineage>
        <taxon>Bacteria</taxon>
        <taxon>Thermotogati</taxon>
        <taxon>Deinococcota</taxon>
        <taxon>Deinococci</taxon>
        <taxon>Deinococcales</taxon>
        <taxon>Deinococcaceae</taxon>
        <taxon>Deinococcus</taxon>
    </lineage>
</organism>
<reference evidence="7 8" key="1">
    <citation type="submission" date="2019-07" db="EMBL/GenBank/DDBJ databases">
        <title>Whole genome shotgun sequence of Deinococcus cellulosilyticus NBRC 106333.</title>
        <authorList>
            <person name="Hosoyama A."/>
            <person name="Uohara A."/>
            <person name="Ohji S."/>
            <person name="Ichikawa N."/>
        </authorList>
    </citation>
    <scope>NUCLEOTIDE SEQUENCE [LARGE SCALE GENOMIC DNA]</scope>
    <source>
        <strain evidence="7 8">NBRC 106333</strain>
    </source>
</reference>
<evidence type="ECO:0000313" key="8">
    <source>
        <dbReference type="Proteomes" id="UP000321306"/>
    </source>
</evidence>
<comment type="caution">
    <text evidence="7">The sequence shown here is derived from an EMBL/GenBank/DDBJ whole genome shotgun (WGS) entry which is preliminary data.</text>
</comment>
<dbReference type="RefSeq" id="WP_146890874.1">
    <property type="nucleotide sequence ID" value="NZ_BJXB01000042.1"/>
</dbReference>
<evidence type="ECO:0000259" key="6">
    <source>
        <dbReference type="Pfam" id="PF01957"/>
    </source>
</evidence>
<evidence type="ECO:0000256" key="2">
    <source>
        <dbReference type="ARBA" id="ARBA00022692"/>
    </source>
</evidence>
<evidence type="ECO:0000256" key="3">
    <source>
        <dbReference type="ARBA" id="ARBA00022989"/>
    </source>
</evidence>
<accession>A0A511NA82</accession>
<keyword evidence="2 5" id="KW-0812">Transmembrane</keyword>
<evidence type="ECO:0000256" key="1">
    <source>
        <dbReference type="ARBA" id="ARBA00004141"/>
    </source>
</evidence>
<keyword evidence="8" id="KW-1185">Reference proteome</keyword>
<evidence type="ECO:0000313" key="7">
    <source>
        <dbReference type="EMBL" id="GEM49739.1"/>
    </source>
</evidence>
<dbReference type="Pfam" id="PF01957">
    <property type="entry name" value="NfeD"/>
    <property type="match status" value="1"/>
</dbReference>
<feature type="domain" description="NfeD-like C-terminal" evidence="6">
    <location>
        <begin position="89"/>
        <end position="143"/>
    </location>
</feature>
<keyword evidence="4 5" id="KW-0472">Membrane</keyword>
<feature type="transmembrane region" description="Helical" evidence="5">
    <location>
        <begin position="43"/>
        <end position="68"/>
    </location>
</feature>
<dbReference type="Gene3D" id="2.40.50.140">
    <property type="entry name" value="Nucleic acid-binding proteins"/>
    <property type="match status" value="1"/>
</dbReference>
<dbReference type="AlphaFoldDB" id="A0A511NA82"/>
<evidence type="ECO:0000256" key="5">
    <source>
        <dbReference type="SAM" id="Phobius"/>
    </source>
</evidence>
<keyword evidence="3 5" id="KW-1133">Transmembrane helix</keyword>
<dbReference type="EMBL" id="BJXB01000042">
    <property type="protein sequence ID" value="GEM49739.1"/>
    <property type="molecule type" value="Genomic_DNA"/>
</dbReference>
<sequence>MDGLSPWMWWIAGAVLMVLEILLPGFFLLWLGLGAAGTGVLLWLVPALSVPLQLILFAVLSVVLVGVFRGVYLKQLNPPTTEHLNDRTEALIGRICTVTRAIQNGQGQVKVGDSVWRASGPDVQAGGTVRIVGAEGTTLKVVPVE</sequence>
<name>A0A511NA82_DEIC1</name>
<dbReference type="InterPro" id="IPR012340">
    <property type="entry name" value="NA-bd_OB-fold"/>
</dbReference>
<dbReference type="PANTHER" id="PTHR33507">
    <property type="entry name" value="INNER MEMBRANE PROTEIN YBBJ"/>
    <property type="match status" value="1"/>
</dbReference>
<dbReference type="GO" id="GO:0005886">
    <property type="term" value="C:plasma membrane"/>
    <property type="evidence" value="ECO:0007669"/>
    <property type="project" value="TreeGrafter"/>
</dbReference>